<dbReference type="Gene3D" id="1.10.287.1120">
    <property type="entry name" value="Bipartite methylase S protein"/>
    <property type="match status" value="1"/>
</dbReference>
<dbReference type="RefSeq" id="WP_061776431.1">
    <property type="nucleotide sequence ID" value="NZ_AYZH01000009.1"/>
</dbReference>
<dbReference type="GO" id="GO:0009307">
    <property type="term" value="P:DNA restriction-modification system"/>
    <property type="evidence" value="ECO:0007669"/>
    <property type="project" value="UniProtKB-KW"/>
</dbReference>
<dbReference type="SUPFAM" id="SSF116734">
    <property type="entry name" value="DNA methylase specificity domain"/>
    <property type="match status" value="2"/>
</dbReference>
<accession>A0A0R2DQR1</accession>
<dbReference type="OrthoDB" id="9795776at2"/>
<dbReference type="InterPro" id="IPR000055">
    <property type="entry name" value="Restrct_endonuc_typeI_TRD"/>
</dbReference>
<dbReference type="AlphaFoldDB" id="A0A0R2DQR1"/>
<comment type="similarity">
    <text evidence="1">Belongs to the type-I restriction system S methylase family.</text>
</comment>
<dbReference type="InterPro" id="IPR052021">
    <property type="entry name" value="Type-I_RS_S_subunit"/>
</dbReference>
<organism evidence="5 6">
    <name type="scientific">Levilactobacillus senmaizukei DSM 21775 = NBRC 103853</name>
    <dbReference type="NCBI Taxonomy" id="1423803"/>
    <lineage>
        <taxon>Bacteria</taxon>
        <taxon>Bacillati</taxon>
        <taxon>Bacillota</taxon>
        <taxon>Bacilli</taxon>
        <taxon>Lactobacillales</taxon>
        <taxon>Lactobacillaceae</taxon>
        <taxon>Levilactobacillus</taxon>
    </lineage>
</organism>
<proteinExistence type="inferred from homology"/>
<comment type="caution">
    <text evidence="5">The sequence shown here is derived from an EMBL/GenBank/DDBJ whole genome shotgun (WGS) entry which is preliminary data.</text>
</comment>
<dbReference type="Gene3D" id="3.90.220.20">
    <property type="entry name" value="DNA methylase specificity domains"/>
    <property type="match status" value="2"/>
</dbReference>
<dbReference type="CDD" id="cd17494">
    <property type="entry name" value="RMtype1_S_Sma198ORF994P-TRD2-CR2_like"/>
    <property type="match status" value="1"/>
</dbReference>
<evidence type="ECO:0000256" key="3">
    <source>
        <dbReference type="ARBA" id="ARBA00023125"/>
    </source>
</evidence>
<evidence type="ECO:0000313" key="6">
    <source>
        <dbReference type="Proteomes" id="UP000051589"/>
    </source>
</evidence>
<dbReference type="Proteomes" id="UP000051589">
    <property type="component" value="Unassembled WGS sequence"/>
</dbReference>
<dbReference type="PANTHER" id="PTHR30408:SF12">
    <property type="entry name" value="TYPE I RESTRICTION ENZYME MJAVIII SPECIFICITY SUBUNIT"/>
    <property type="match status" value="1"/>
</dbReference>
<feature type="domain" description="Type I restriction modification DNA specificity" evidence="4">
    <location>
        <begin position="19"/>
        <end position="197"/>
    </location>
</feature>
<keyword evidence="3" id="KW-0238">DNA-binding</keyword>
<dbReference type="EMBL" id="AYZH01000009">
    <property type="protein sequence ID" value="KRN02244.1"/>
    <property type="molecule type" value="Genomic_DNA"/>
</dbReference>
<dbReference type="PATRIC" id="fig|1423803.3.peg.2179"/>
<keyword evidence="2" id="KW-0680">Restriction system</keyword>
<feature type="domain" description="Type I restriction modification DNA specificity" evidence="4">
    <location>
        <begin position="219"/>
        <end position="384"/>
    </location>
</feature>
<evidence type="ECO:0000256" key="1">
    <source>
        <dbReference type="ARBA" id="ARBA00010923"/>
    </source>
</evidence>
<sequence length="396" mass="44839">MMEKKKQMNPRIRFKGFGDDWEQRKLKQIVTLLKDGTHASHAEGAAAFLLSAKNIYSGRVHYDNSDRMISFSDYEDIYKGYTLNEGDLLLTCVGSLGRTAIFHKSNVLIAFQRSVAIIRGDSEISNEFLKYELQTDDLQQQINSKATLSAQSGIYLDDIGNLEILFPSLNMQSRLVDTLRNIDSLIAANEKKVRQLKLQKKLLLQRLFSVEWRFKDFKDPWEQRKLGDIVKITMGQSPLSKNYTSNPSDHILVQGNADISSGMVKPRVWTTQVTKTGDKGDVLLSVRAPVGEVAKTQFNIVLGRGMAAIKGNEYIFQMLKYLKEIDFWSTKSTGSTFDSINSKDIKNAEIVIPVNLNEVGMLGTLLYQCDSLIAANEEKVEQLKQVKKFLMQNLFV</sequence>
<evidence type="ECO:0000256" key="2">
    <source>
        <dbReference type="ARBA" id="ARBA00022747"/>
    </source>
</evidence>
<dbReference type="InterPro" id="IPR044946">
    <property type="entry name" value="Restrct_endonuc_typeI_TRD_sf"/>
</dbReference>
<evidence type="ECO:0000313" key="5">
    <source>
        <dbReference type="EMBL" id="KRN02244.1"/>
    </source>
</evidence>
<dbReference type="PANTHER" id="PTHR30408">
    <property type="entry name" value="TYPE-1 RESTRICTION ENZYME ECOKI SPECIFICITY PROTEIN"/>
    <property type="match status" value="1"/>
</dbReference>
<protein>
    <submittedName>
        <fullName evidence="5">Type i restriction-modification system s protein</fullName>
    </submittedName>
</protein>
<reference evidence="5 6" key="1">
    <citation type="journal article" date="2015" name="Genome Announc.">
        <title>Expanding the biotechnology potential of lactobacilli through comparative genomics of 213 strains and associated genera.</title>
        <authorList>
            <person name="Sun Z."/>
            <person name="Harris H.M."/>
            <person name="McCann A."/>
            <person name="Guo C."/>
            <person name="Argimon S."/>
            <person name="Zhang W."/>
            <person name="Yang X."/>
            <person name="Jeffery I.B."/>
            <person name="Cooney J.C."/>
            <person name="Kagawa T.F."/>
            <person name="Liu W."/>
            <person name="Song Y."/>
            <person name="Salvetti E."/>
            <person name="Wrobel A."/>
            <person name="Rasinkangas P."/>
            <person name="Parkhill J."/>
            <person name="Rea M.C."/>
            <person name="O'Sullivan O."/>
            <person name="Ritari J."/>
            <person name="Douillard F.P."/>
            <person name="Paul Ross R."/>
            <person name="Yang R."/>
            <person name="Briner A.E."/>
            <person name="Felis G.E."/>
            <person name="de Vos W.M."/>
            <person name="Barrangou R."/>
            <person name="Klaenhammer T.R."/>
            <person name="Caufield P.W."/>
            <person name="Cui Y."/>
            <person name="Zhang H."/>
            <person name="O'Toole P.W."/>
        </authorList>
    </citation>
    <scope>NUCLEOTIDE SEQUENCE [LARGE SCALE GENOMIC DNA]</scope>
    <source>
        <strain evidence="5 6">DSM 21775</strain>
    </source>
</reference>
<dbReference type="Pfam" id="PF01420">
    <property type="entry name" value="Methylase_S"/>
    <property type="match status" value="2"/>
</dbReference>
<evidence type="ECO:0000259" key="4">
    <source>
        <dbReference type="Pfam" id="PF01420"/>
    </source>
</evidence>
<dbReference type="GO" id="GO:0003677">
    <property type="term" value="F:DNA binding"/>
    <property type="evidence" value="ECO:0007669"/>
    <property type="project" value="UniProtKB-KW"/>
</dbReference>
<name>A0A0R2DQR1_9LACO</name>
<keyword evidence="6" id="KW-1185">Reference proteome</keyword>
<gene>
    <name evidence="5" type="ORF">FD13_GL002117</name>
</gene>
<dbReference type="STRING" id="1423803.FD13_GL002117"/>